<reference evidence="1 2" key="1">
    <citation type="submission" date="2018-09" db="EMBL/GenBank/DDBJ databases">
        <authorList>
            <person name="Rimple P.A."/>
            <person name="Stoner T.H."/>
            <person name="Garlena R.A."/>
            <person name="Russell D.A."/>
            <person name="Pope W.H."/>
            <person name="Jacobs-Sera D."/>
            <person name="Hatfull G.F."/>
        </authorList>
    </citation>
    <scope>NUCLEOTIDE SEQUENCE [LARGE SCALE GENOMIC DNA]</scope>
</reference>
<dbReference type="EMBL" id="MH834614">
    <property type="protein sequence ID" value="AYN58116.1"/>
    <property type="molecule type" value="Genomic_DNA"/>
</dbReference>
<gene>
    <name evidence="1" type="primary">46</name>
    <name evidence="1" type="ORF">PBI_JUDY_46</name>
</gene>
<accession>A0A3G2KGK1</accession>
<sequence>MSGKQMLPCPGCGIVRECRSAESLCQSCRGDASRKLTGERLAWAIDQVRERRAAEETARYMQLRIRRRPWLTMAEAAQELDVTVARISQLAAGGRLHHRTEPGRTAYQTRKYVSAADVYAYTPTPEKKTRTK</sequence>
<dbReference type="GeneID" id="55006751"/>
<evidence type="ECO:0000313" key="1">
    <source>
        <dbReference type="EMBL" id="AYN58116.1"/>
    </source>
</evidence>
<name>A0A3G2KGK1_9CAUD</name>
<organism evidence="1 2">
    <name type="scientific">Arthrobacter phage Judy</name>
    <dbReference type="NCBI Taxonomy" id="2419958"/>
    <lineage>
        <taxon>Viruses</taxon>
        <taxon>Duplodnaviria</taxon>
        <taxon>Heunggongvirae</taxon>
        <taxon>Uroviricota</taxon>
        <taxon>Caudoviricetes</taxon>
        <taxon>Bridgettevirus</taxon>
        <taxon>Bridgettevirus judy</taxon>
    </lineage>
</organism>
<dbReference type="Proteomes" id="UP000282065">
    <property type="component" value="Segment"/>
</dbReference>
<protein>
    <submittedName>
        <fullName evidence="1">Uncharacterized protein</fullName>
    </submittedName>
</protein>
<dbReference type="KEGG" id="vg:55006751"/>
<dbReference type="RefSeq" id="YP_009815524.1">
    <property type="nucleotide sequence ID" value="NC_048095.1"/>
</dbReference>
<keyword evidence="2" id="KW-1185">Reference proteome</keyword>
<evidence type="ECO:0000313" key="2">
    <source>
        <dbReference type="Proteomes" id="UP000282065"/>
    </source>
</evidence>
<proteinExistence type="predicted"/>